<dbReference type="Pfam" id="PF00665">
    <property type="entry name" value="rve"/>
    <property type="match status" value="1"/>
</dbReference>
<dbReference type="InterPro" id="IPR036388">
    <property type="entry name" value="WH-like_DNA-bd_sf"/>
</dbReference>
<dbReference type="RefSeq" id="WP_255855107.1">
    <property type="nucleotide sequence ID" value="NZ_CP073347.1"/>
</dbReference>
<dbReference type="Gene3D" id="3.30.420.10">
    <property type="entry name" value="Ribonuclease H-like superfamily/Ribonuclease H"/>
    <property type="match status" value="1"/>
</dbReference>
<evidence type="ECO:0000259" key="1">
    <source>
        <dbReference type="PROSITE" id="PS50994"/>
    </source>
</evidence>
<dbReference type="Pfam" id="PF02316">
    <property type="entry name" value="HTH_Tnp_Mu_1"/>
    <property type="match status" value="1"/>
</dbReference>
<sequence length="742" mass="83982">MAKEWFTADELAGADGLPASKSGVIRRAKKDSWINRKREKGKGLEYHIDALPQETQYALARRDAETAAQSPIAIQARATVELDQTARKRVSKDAQASGLKQLINLPETARKRAEARLLILQAGTAFVAPYMRSRQQVAGEKAFAKAYCAQNLQLPGWVYETVATVSWMSLRRWQKTLDEDGAAALAGRYKSAVQSKIDVQPQMGDFLRAIITSKPHLAGKTCHLRELLEVHSAKNGLGWKIPSASSIRRWVVQWSADNQAAIAYVTDPNRYNSKYRSAVEQAYPWMSQPNDIWEFDSTPVDAMLKEGRHSIIAVIDCFTRRVKMIVSPTSDSEGICLLLRKTLLDWGTLNEGGIAKTDNGSDYVSRRTTGVFNLLGINQERANPYSGWEKPFIERFFRTLSHSIVELLPSYIGHNVADREVIEAAKHFAQRLAEKRQSEAEKEGFNLRLTREELQAFLDNWLDAYYHHRPHQGEGMKGISPFQKYADSGYRPWAVNDEGALDVLLNQAGSARVLKGRIKCGGLEYSAPELMNHEWKGQKVEVFLDPNDVGRAFLYRQGNWDLRVEAVDVRMIGQGVSPDAFRAKKREDAKALRSFRREMKELAKTFGVDGLHQDAIDHFTDKAKGLALFPQPSREHNNEAIAALSQTADRLRQPHEPQYSEAEIAHLKRQREAMEAKQAAVAQQQGLLVRNEHDKARLLAEQSLQRELTEKEQAYLVEYKRHNRFGGKQIEEIMARKQHKSS</sequence>
<dbReference type="InterPro" id="IPR009061">
    <property type="entry name" value="DNA-bd_dom_put_sf"/>
</dbReference>
<proteinExistence type="predicted"/>
<dbReference type="EMBL" id="CP073347">
    <property type="protein sequence ID" value="UTW12960.1"/>
    <property type="molecule type" value="Genomic_DNA"/>
</dbReference>
<accession>A0ABY5HKN9</accession>
<reference evidence="3" key="1">
    <citation type="submission" date="2021-04" db="EMBL/GenBank/DDBJ databases">
        <title>Oceanospirillales bacteria with DddD are important DMSP degraders in coastal seawater.</title>
        <authorList>
            <person name="Liu J."/>
        </authorList>
    </citation>
    <scope>NUCLEOTIDE SEQUENCE</scope>
    <source>
        <strain evidence="3">D13-1</strain>
    </source>
</reference>
<dbReference type="InterPro" id="IPR003314">
    <property type="entry name" value="Mu-type_HTH"/>
</dbReference>
<protein>
    <submittedName>
        <fullName evidence="3">DDE-type integrase/transposase/recombinase</fullName>
    </submittedName>
</protein>
<keyword evidence="4" id="KW-1185">Reference proteome</keyword>
<organism evidence="3 4">
    <name type="scientific">Marinobacterium rhizophilum</name>
    <dbReference type="NCBI Taxonomy" id="420402"/>
    <lineage>
        <taxon>Bacteria</taxon>
        <taxon>Pseudomonadati</taxon>
        <taxon>Pseudomonadota</taxon>
        <taxon>Gammaproteobacteria</taxon>
        <taxon>Oceanospirillales</taxon>
        <taxon>Oceanospirillaceae</taxon>
        <taxon>Marinobacterium</taxon>
    </lineage>
</organism>
<feature type="domain" description="HTH Mu-type" evidence="2">
    <location>
        <begin position="2"/>
        <end position="67"/>
    </location>
</feature>
<dbReference type="InterPro" id="IPR015378">
    <property type="entry name" value="Transposase-like_Mu_C"/>
</dbReference>
<dbReference type="InterPro" id="IPR036397">
    <property type="entry name" value="RNaseH_sf"/>
</dbReference>
<gene>
    <name evidence="3" type="ORF">KDW95_04605</name>
</gene>
<dbReference type="InterPro" id="IPR001584">
    <property type="entry name" value="Integrase_cat-core"/>
</dbReference>
<feature type="domain" description="Integrase catalytic" evidence="1">
    <location>
        <begin position="285"/>
        <end position="489"/>
    </location>
</feature>
<evidence type="ECO:0000259" key="2">
    <source>
        <dbReference type="PROSITE" id="PS51702"/>
    </source>
</evidence>
<evidence type="ECO:0000313" key="4">
    <source>
        <dbReference type="Proteomes" id="UP001058461"/>
    </source>
</evidence>
<name>A0ABY5HKN9_9GAMM</name>
<dbReference type="PROSITE" id="PS51702">
    <property type="entry name" value="HTH_MU"/>
    <property type="match status" value="1"/>
</dbReference>
<dbReference type="Gene3D" id="1.10.10.10">
    <property type="entry name" value="Winged helix-like DNA-binding domain superfamily/Winged helix DNA-binding domain"/>
    <property type="match status" value="1"/>
</dbReference>
<dbReference type="PROSITE" id="PS50994">
    <property type="entry name" value="INTEGRASE"/>
    <property type="match status" value="1"/>
</dbReference>
<dbReference type="SUPFAM" id="SSF53098">
    <property type="entry name" value="Ribonuclease H-like"/>
    <property type="match status" value="1"/>
</dbReference>
<dbReference type="InterPro" id="IPR012337">
    <property type="entry name" value="RNaseH-like_sf"/>
</dbReference>
<dbReference type="Proteomes" id="UP001058461">
    <property type="component" value="Chromosome"/>
</dbReference>
<dbReference type="SUPFAM" id="SSF46955">
    <property type="entry name" value="Putative DNA-binding domain"/>
    <property type="match status" value="1"/>
</dbReference>
<evidence type="ECO:0000313" key="3">
    <source>
        <dbReference type="EMBL" id="UTW12960.1"/>
    </source>
</evidence>
<dbReference type="Pfam" id="PF09299">
    <property type="entry name" value="Mu-transpos_C"/>
    <property type="match status" value="1"/>
</dbReference>